<sequence>MIKIIFIICFFFSFSFAECKIVQNTSNDIVFTSSSEDKIVYYDGKKLLLKSLPSLKTTLDKEYDPRSLTSVILSENEIIAGFKNGFAYSIYLNGYEEAIINPNKTSLYKPVSSIAKFKDKLAFVIGNESVVIYDKINKIYKKTNIDNSSKVMFSKFMNDIFYFACYDRSFYELDTLNLKLKKLFKTPSLITSFDLINNKPVVGLINGNAYFEGKTYEISKGALTKILVSGDSMIFGDDKGDIYIYDLNFKFKNKMKTSSDTIRDMFIDKNLGLVVLLWDSRVYSCKIN</sequence>
<dbReference type="InterPro" id="IPR036322">
    <property type="entry name" value="WD40_repeat_dom_sf"/>
</dbReference>
<reference evidence="4 7" key="1">
    <citation type="submission" date="2018-05" db="EMBL/GenBank/DDBJ databases">
        <authorList>
            <consortium name="PulseNet: The National Subtyping Network for Foodborne Disease Surveillance"/>
            <person name="Tarr C.L."/>
            <person name="Trees E."/>
            <person name="Katz L.S."/>
            <person name="Carleton-Romer H.A."/>
            <person name="Stroika S."/>
            <person name="Kucerova Z."/>
            <person name="Roache K.F."/>
            <person name="Sabol A.L."/>
            <person name="Besser J."/>
            <person name="Gerner-Smidt P."/>
        </authorList>
    </citation>
    <scope>NUCLEOTIDE SEQUENCE</scope>
    <source>
        <strain evidence="4">2014D-0197</strain>
        <strain evidence="2 7">2016D-0221</strain>
        <strain evidence="5">D4313</strain>
        <strain evidence="3 6">PNUSAC001503</strain>
    </source>
</reference>
<comment type="caution">
    <text evidence="4">The sequence shown here is derived from an EMBL/GenBank/DDBJ whole genome shotgun (WGS) entry which is preliminary data.</text>
</comment>
<proteinExistence type="predicted"/>
<accession>A0A5L4LGN4</accession>
<keyword evidence="6" id="KW-1185">Reference proteome</keyword>
<dbReference type="Proteomes" id="UP000535509">
    <property type="component" value="Unassembled WGS sequence"/>
</dbReference>
<evidence type="ECO:0000313" key="3">
    <source>
        <dbReference type="EMBL" id="EAI8858485.1"/>
    </source>
</evidence>
<evidence type="ECO:0000313" key="5">
    <source>
        <dbReference type="EMBL" id="EAK0468591.1"/>
    </source>
</evidence>
<feature type="chain" id="PRO_5044621701" evidence="1">
    <location>
        <begin position="18"/>
        <end position="288"/>
    </location>
</feature>
<dbReference type="AlphaFoldDB" id="A0A5L4LGN4"/>
<dbReference type="EMBL" id="AACCXK010000007">
    <property type="protein sequence ID" value="EAK0453106.1"/>
    <property type="molecule type" value="Genomic_DNA"/>
</dbReference>
<dbReference type="SUPFAM" id="SSF50978">
    <property type="entry name" value="WD40 repeat-like"/>
    <property type="match status" value="1"/>
</dbReference>
<evidence type="ECO:0000313" key="4">
    <source>
        <dbReference type="EMBL" id="EAK0453106.1"/>
    </source>
</evidence>
<dbReference type="Proteomes" id="UP000557842">
    <property type="component" value="Unassembled WGS sequence"/>
</dbReference>
<dbReference type="EMBL" id="AABTCC010000002">
    <property type="protein sequence ID" value="EAI8858485.1"/>
    <property type="molecule type" value="Genomic_DNA"/>
</dbReference>
<evidence type="ECO:0000313" key="7">
    <source>
        <dbReference type="Proteomes" id="UP000557842"/>
    </source>
</evidence>
<protein>
    <submittedName>
        <fullName evidence="4">Uncharacterized protein</fullName>
    </submittedName>
</protein>
<dbReference type="GeneID" id="61064283"/>
<evidence type="ECO:0000313" key="2">
    <source>
        <dbReference type="EMBL" id="EAI5408464.1"/>
    </source>
</evidence>
<organism evidence="4">
    <name type="scientific">Campylobacter fetus</name>
    <dbReference type="NCBI Taxonomy" id="196"/>
    <lineage>
        <taxon>Bacteria</taxon>
        <taxon>Pseudomonadati</taxon>
        <taxon>Campylobacterota</taxon>
        <taxon>Epsilonproteobacteria</taxon>
        <taxon>Campylobacterales</taxon>
        <taxon>Campylobacteraceae</taxon>
        <taxon>Campylobacter</taxon>
    </lineage>
</organism>
<evidence type="ECO:0000313" key="6">
    <source>
        <dbReference type="Proteomes" id="UP000535509"/>
    </source>
</evidence>
<dbReference type="RefSeq" id="WP_011731819.1">
    <property type="nucleotide sequence ID" value="NZ_AABUZP020000024.1"/>
</dbReference>
<dbReference type="EMBL" id="AACCXM010000002">
    <property type="protein sequence ID" value="EAK0468591.1"/>
    <property type="molecule type" value="Genomic_DNA"/>
</dbReference>
<gene>
    <name evidence="4" type="ORF">AAH17_05475</name>
    <name evidence="5" type="ORF">AAH24_04290</name>
    <name evidence="2" type="ORF">BVH53_07095</name>
    <name evidence="3" type="ORF">CX802_01300</name>
</gene>
<keyword evidence="1" id="KW-0732">Signal</keyword>
<evidence type="ECO:0000256" key="1">
    <source>
        <dbReference type="SAM" id="SignalP"/>
    </source>
</evidence>
<name>A0A5L4LGN4_CAMFE</name>
<feature type="signal peptide" evidence="1">
    <location>
        <begin position="1"/>
        <end position="17"/>
    </location>
</feature>
<dbReference type="EMBL" id="AABQDW010000012">
    <property type="protein sequence ID" value="EAI5408464.1"/>
    <property type="molecule type" value="Genomic_DNA"/>
</dbReference>